<dbReference type="InterPro" id="IPR036890">
    <property type="entry name" value="HATPase_C_sf"/>
</dbReference>
<comment type="caution">
    <text evidence="3">The sequence shown here is derived from an EMBL/GenBank/DDBJ whole genome shotgun (WGS) entry which is preliminary data.</text>
</comment>
<keyword evidence="4" id="KW-1185">Reference proteome</keyword>
<gene>
    <name evidence="3" type="ORF">PS9374_02977</name>
</gene>
<dbReference type="InterPro" id="IPR003594">
    <property type="entry name" value="HATPase_dom"/>
</dbReference>
<dbReference type="CDD" id="cd16936">
    <property type="entry name" value="HATPase_RsbW-like"/>
    <property type="match status" value="1"/>
</dbReference>
<accession>A0A161LHT6</accession>
<dbReference type="PANTHER" id="PTHR35526">
    <property type="entry name" value="ANTI-SIGMA-F FACTOR RSBW-RELATED"/>
    <property type="match status" value="1"/>
</dbReference>
<protein>
    <submittedName>
        <fullName evidence="3">Anti-sigma regulatory factor, serine/threonine protein kinase</fullName>
    </submittedName>
</protein>
<dbReference type="RefSeq" id="WP_068897483.1">
    <property type="nucleotide sequence ID" value="NZ_BDCX01000006.1"/>
</dbReference>
<sequence>MATQQQWRWPINDDLSLLRRCVREHAAAAGLEAQRVGELVLAVYEAVANVLDHGGGTGTVSISRDSGHLIVDVVDRRGALDAAHLPFAPPDPRAGRGAGLWVIGQVCDQVSVERQPGGSRIRMAMQLPLP</sequence>
<name>A0A161LHT6_9ACTN</name>
<reference evidence="3 4" key="1">
    <citation type="journal article" date="2016" name="Genome Announc.">
        <title>Draft Genome Sequence of Planomonospora sphaerica JCM9374, a Rare Actinomycete.</title>
        <authorList>
            <person name="Dohra H."/>
            <person name="Suzuki T."/>
            <person name="Inoue Y."/>
            <person name="Kodani S."/>
        </authorList>
    </citation>
    <scope>NUCLEOTIDE SEQUENCE [LARGE SCALE GENOMIC DNA]</scope>
    <source>
        <strain evidence="3 4">JCM 9374</strain>
    </source>
</reference>
<evidence type="ECO:0000259" key="2">
    <source>
        <dbReference type="Pfam" id="PF13581"/>
    </source>
</evidence>
<dbReference type="STRING" id="161355.PS9374_02977"/>
<organism evidence="3 4">
    <name type="scientific">Planomonospora sphaerica</name>
    <dbReference type="NCBI Taxonomy" id="161355"/>
    <lineage>
        <taxon>Bacteria</taxon>
        <taxon>Bacillati</taxon>
        <taxon>Actinomycetota</taxon>
        <taxon>Actinomycetes</taxon>
        <taxon>Streptosporangiales</taxon>
        <taxon>Streptosporangiaceae</taxon>
        <taxon>Planomonospora</taxon>
    </lineage>
</organism>
<dbReference type="EMBL" id="BDCX01000006">
    <property type="protein sequence ID" value="GAT67324.1"/>
    <property type="molecule type" value="Genomic_DNA"/>
</dbReference>
<evidence type="ECO:0000256" key="1">
    <source>
        <dbReference type="ARBA" id="ARBA00022527"/>
    </source>
</evidence>
<dbReference type="SUPFAM" id="SSF55874">
    <property type="entry name" value="ATPase domain of HSP90 chaperone/DNA topoisomerase II/histidine kinase"/>
    <property type="match status" value="1"/>
</dbReference>
<keyword evidence="1 3" id="KW-0723">Serine/threonine-protein kinase</keyword>
<dbReference type="PANTHER" id="PTHR35526:SF3">
    <property type="entry name" value="ANTI-SIGMA-F FACTOR RSBW"/>
    <property type="match status" value="1"/>
</dbReference>
<keyword evidence="3" id="KW-0418">Kinase</keyword>
<feature type="domain" description="Histidine kinase/HSP90-like ATPase" evidence="2">
    <location>
        <begin position="14"/>
        <end position="124"/>
    </location>
</feature>
<dbReference type="AlphaFoldDB" id="A0A161LHT6"/>
<dbReference type="Proteomes" id="UP000077701">
    <property type="component" value="Unassembled WGS sequence"/>
</dbReference>
<dbReference type="GO" id="GO:0004674">
    <property type="term" value="F:protein serine/threonine kinase activity"/>
    <property type="evidence" value="ECO:0007669"/>
    <property type="project" value="UniProtKB-KW"/>
</dbReference>
<reference evidence="4" key="2">
    <citation type="submission" date="2016-04" db="EMBL/GenBank/DDBJ databases">
        <title>Planomonospora sphaerica JCM9374 whole genome shotgun sequence.</title>
        <authorList>
            <person name="Suzuki T."/>
            <person name="Dohra H."/>
            <person name="Kodani S."/>
        </authorList>
    </citation>
    <scope>NUCLEOTIDE SEQUENCE [LARGE SCALE GENOMIC DNA]</scope>
    <source>
        <strain evidence="4">JCM 9374</strain>
    </source>
</reference>
<evidence type="ECO:0000313" key="4">
    <source>
        <dbReference type="Proteomes" id="UP000077701"/>
    </source>
</evidence>
<dbReference type="Gene3D" id="3.30.565.10">
    <property type="entry name" value="Histidine kinase-like ATPase, C-terminal domain"/>
    <property type="match status" value="1"/>
</dbReference>
<dbReference type="InterPro" id="IPR050267">
    <property type="entry name" value="Anti-sigma-factor_SerPK"/>
</dbReference>
<keyword evidence="3" id="KW-0808">Transferase</keyword>
<proteinExistence type="predicted"/>
<dbReference type="Pfam" id="PF13581">
    <property type="entry name" value="HATPase_c_2"/>
    <property type="match status" value="1"/>
</dbReference>
<evidence type="ECO:0000313" key="3">
    <source>
        <dbReference type="EMBL" id="GAT67324.1"/>
    </source>
</evidence>